<dbReference type="InterPro" id="IPR013801">
    <property type="entry name" value="STAT_TF_DNA-bd"/>
</dbReference>
<evidence type="ECO:0000256" key="3">
    <source>
        <dbReference type="ARBA" id="ARBA00005586"/>
    </source>
</evidence>
<protein>
    <recommendedName>
        <fullName evidence="13">Signal transducer and activator of transcription</fullName>
    </recommendedName>
</protein>
<evidence type="ECO:0000256" key="5">
    <source>
        <dbReference type="ARBA" id="ARBA00022553"/>
    </source>
</evidence>
<dbReference type="InterPro" id="IPR000980">
    <property type="entry name" value="SH2"/>
</dbReference>
<dbReference type="SUPFAM" id="SSF49417">
    <property type="entry name" value="p53-like transcription factors"/>
    <property type="match status" value="1"/>
</dbReference>
<evidence type="ECO:0000256" key="8">
    <source>
        <dbReference type="ARBA" id="ARBA00023125"/>
    </source>
</evidence>
<dbReference type="GO" id="GO:0003677">
    <property type="term" value="F:DNA binding"/>
    <property type="evidence" value="ECO:0007669"/>
    <property type="project" value="UniProtKB-KW"/>
</dbReference>
<evidence type="ECO:0000256" key="10">
    <source>
        <dbReference type="ARBA" id="ARBA00023163"/>
    </source>
</evidence>
<dbReference type="InterPro" id="IPR012345">
    <property type="entry name" value="STAT_TF_DNA-bd_N"/>
</dbReference>
<evidence type="ECO:0000256" key="6">
    <source>
        <dbReference type="ARBA" id="ARBA00022999"/>
    </source>
</evidence>
<evidence type="ECO:0000256" key="4">
    <source>
        <dbReference type="ARBA" id="ARBA00022490"/>
    </source>
</evidence>
<keyword evidence="9 13" id="KW-0010">Activator</keyword>
<dbReference type="AlphaFoldDB" id="A0A8C5GAF9"/>
<keyword evidence="14" id="KW-0175">Coiled coil</keyword>
<dbReference type="GO" id="GO:0005737">
    <property type="term" value="C:cytoplasm"/>
    <property type="evidence" value="ECO:0007669"/>
    <property type="project" value="UniProtKB-SubCell"/>
</dbReference>
<keyword evidence="11 13" id="KW-0539">Nucleus</keyword>
<reference evidence="16" key="2">
    <citation type="submission" date="2025-08" db="UniProtKB">
        <authorList>
            <consortium name="Ensembl"/>
        </authorList>
    </citation>
    <scope>IDENTIFICATION</scope>
</reference>
<dbReference type="CDD" id="cd14801">
    <property type="entry name" value="STAT_DBD"/>
    <property type="match status" value="1"/>
</dbReference>
<dbReference type="Pfam" id="PF02865">
    <property type="entry name" value="STAT_int"/>
    <property type="match status" value="1"/>
</dbReference>
<evidence type="ECO:0000256" key="7">
    <source>
        <dbReference type="ARBA" id="ARBA00023015"/>
    </source>
</evidence>
<dbReference type="InterPro" id="IPR013799">
    <property type="entry name" value="STAT_TF_prot_interaction"/>
</dbReference>
<dbReference type="Pfam" id="PF00017">
    <property type="entry name" value="SH2"/>
    <property type="match status" value="1"/>
</dbReference>
<evidence type="ECO:0000256" key="13">
    <source>
        <dbReference type="RuleBase" id="RU046415"/>
    </source>
</evidence>
<dbReference type="InterPro" id="IPR008967">
    <property type="entry name" value="p53-like_TF_DNA-bd_sf"/>
</dbReference>
<dbReference type="SUPFAM" id="SSF48092">
    <property type="entry name" value="Transcription factor STAT-4 N-domain"/>
    <property type="match status" value="1"/>
</dbReference>
<evidence type="ECO:0000256" key="9">
    <source>
        <dbReference type="ARBA" id="ARBA00023159"/>
    </source>
</evidence>
<dbReference type="SUPFAM" id="SSF47655">
    <property type="entry name" value="STAT"/>
    <property type="match status" value="1"/>
</dbReference>
<dbReference type="RefSeq" id="XP_028291699.1">
    <property type="nucleotide sequence ID" value="XM_028435898.1"/>
</dbReference>
<comment type="subcellular location">
    <subcellularLocation>
        <location evidence="2 13">Cytoplasm</location>
    </subcellularLocation>
    <subcellularLocation>
        <location evidence="1 13">Nucleus</location>
    </subcellularLocation>
</comment>
<keyword evidence="8 13" id="KW-0238">DNA-binding</keyword>
<dbReference type="InterPro" id="IPR048988">
    <property type="entry name" value="STAT_linker"/>
</dbReference>
<dbReference type="Ensembl" id="ENSGWIT00000028380.1">
    <property type="protein sequence ID" value="ENSGWIP00000025988.1"/>
    <property type="gene ID" value="ENSGWIG00000013640.1"/>
</dbReference>
<evidence type="ECO:0000256" key="12">
    <source>
        <dbReference type="PROSITE-ProRule" id="PRU00191"/>
    </source>
</evidence>
<keyword evidence="4 13" id="KW-0963">Cytoplasm</keyword>
<sequence>MAQWEALMKLDSASQTRVVQLYENKSFNREIRYSLSGWIESQNWDEAAQDESAAARCFYDALNYLDQQEILSIQAKNILQGPNFSKMRDYFLQNFQHDPLKLAMLLSECLKEEKKILDSALEAQSLSDPNVGHSNNELDLQIDQMKHQTLRLKNEIQTAEELNKNLDLMLKSFKSKVQHQIGLAQSHAVSQEQCLNNASVFSQGKIQAALELVDNIIEQAKQIVKAITDEEVSSWKRSQQMACIGSPVNNKLDHLQKWFTDVAKDLFEVCEQLEKLQNLKYRSSEASTAGLHELAQSLLTRLLSKALVVETQPTMHNFPHRPLILKTKARFKVTLRFLACLPGFMGLLKVKPVFDKDVEEVKTTPGFRLFDFVNSKSTLMNMNTQSGVLMAEFEDLSLVETKGRTKGSRESCVGVTEELHMITFVMTFQHGRYKYDIQTSSLPVLVVTSTNQFPKAWASIMWWNMLSTSEPWNLSLFADPPPIPWEQLSQALSWQFLSNGHRELEENQLLMIKGKILGGSESDLVDWNTFSKNNNTWLWIDGILDLIRKYLMTFWRDGLILGFVSREEACALLQEKPMGTFVLRFSESSLDGAITFSWVEQSNGEVCVHAVAPYSKKELDAKSLANHLHQYIVMREEKIKNPLCFLYPDIPIETIFKLYCKDSGAGEPGMVNGYLLRKSASISFPPTPPLSPSDLCHVDTEFDMDITAGNPLIIEDPALLDMFADNNIWNQPQDAFHSPTLWSLNQD</sequence>
<dbReference type="Pfam" id="PF21354">
    <property type="entry name" value="STAT_linker"/>
    <property type="match status" value="1"/>
</dbReference>
<reference evidence="16" key="3">
    <citation type="submission" date="2025-09" db="UniProtKB">
        <authorList>
            <consortium name="Ensembl"/>
        </authorList>
    </citation>
    <scope>IDENTIFICATION</scope>
</reference>
<keyword evidence="10 13" id="KW-0804">Transcription</keyword>
<dbReference type="OrthoDB" id="19300at2759"/>
<name>A0A8C5GAF9_GOUWI</name>
<dbReference type="InterPro" id="IPR015988">
    <property type="entry name" value="STAT_TF_CC"/>
</dbReference>
<dbReference type="SMART" id="SM00964">
    <property type="entry name" value="STAT_int"/>
    <property type="match status" value="1"/>
</dbReference>
<keyword evidence="6 12" id="KW-0727">SH2 domain</keyword>
<dbReference type="SUPFAM" id="SSF55550">
    <property type="entry name" value="SH2 domain"/>
    <property type="match status" value="1"/>
</dbReference>
<dbReference type="InterPro" id="IPR036535">
    <property type="entry name" value="STAT_N_sf"/>
</dbReference>
<dbReference type="GeneID" id="114454945"/>
<organism evidence="16 17">
    <name type="scientific">Gouania willdenowi</name>
    <name type="common">Blunt-snouted clingfish</name>
    <name type="synonym">Lepadogaster willdenowi</name>
    <dbReference type="NCBI Taxonomy" id="441366"/>
    <lineage>
        <taxon>Eukaryota</taxon>
        <taxon>Metazoa</taxon>
        <taxon>Chordata</taxon>
        <taxon>Craniata</taxon>
        <taxon>Vertebrata</taxon>
        <taxon>Euteleostomi</taxon>
        <taxon>Actinopterygii</taxon>
        <taxon>Neopterygii</taxon>
        <taxon>Teleostei</taxon>
        <taxon>Neoteleostei</taxon>
        <taxon>Acanthomorphata</taxon>
        <taxon>Ovalentaria</taxon>
        <taxon>Blenniimorphae</taxon>
        <taxon>Blenniiformes</taxon>
        <taxon>Gobiesocoidei</taxon>
        <taxon>Gobiesocidae</taxon>
        <taxon>Gobiesocinae</taxon>
        <taxon>Gouania</taxon>
    </lineage>
</organism>
<dbReference type="Pfam" id="PF02864">
    <property type="entry name" value="STAT_bind"/>
    <property type="match status" value="1"/>
</dbReference>
<dbReference type="PROSITE" id="PS50001">
    <property type="entry name" value="SH2"/>
    <property type="match status" value="1"/>
</dbReference>
<proteinExistence type="inferred from homology"/>
<feature type="domain" description="SH2" evidence="15">
    <location>
        <begin position="555"/>
        <end position="690"/>
    </location>
</feature>
<dbReference type="InterPro" id="IPR001217">
    <property type="entry name" value="STAT"/>
</dbReference>
<feature type="coiled-coil region" evidence="14">
    <location>
        <begin position="135"/>
        <end position="176"/>
    </location>
</feature>
<dbReference type="Gene3D" id="1.10.238.10">
    <property type="entry name" value="EF-hand"/>
    <property type="match status" value="1"/>
</dbReference>
<dbReference type="Gene3D" id="1.10.532.10">
    <property type="entry name" value="STAT transcription factor, N-terminal domain"/>
    <property type="match status" value="1"/>
</dbReference>
<evidence type="ECO:0000256" key="14">
    <source>
        <dbReference type="SAM" id="Coils"/>
    </source>
</evidence>
<dbReference type="Gene3D" id="2.60.40.630">
    <property type="entry name" value="STAT transcription factor, DNA-binding domain"/>
    <property type="match status" value="1"/>
</dbReference>
<dbReference type="Proteomes" id="UP000694680">
    <property type="component" value="Chromosome 21"/>
</dbReference>
<dbReference type="Gene3D" id="1.20.1050.20">
    <property type="entry name" value="STAT transcription factor, all-alpha domain"/>
    <property type="match status" value="1"/>
</dbReference>
<dbReference type="InterPro" id="IPR036860">
    <property type="entry name" value="SH2_dom_sf"/>
</dbReference>
<evidence type="ECO:0000313" key="17">
    <source>
        <dbReference type="Proteomes" id="UP000694680"/>
    </source>
</evidence>
<evidence type="ECO:0000313" key="16">
    <source>
        <dbReference type="Ensembl" id="ENSGWIP00000025988.1"/>
    </source>
</evidence>
<keyword evidence="17" id="KW-1185">Reference proteome</keyword>
<evidence type="ECO:0000259" key="15">
    <source>
        <dbReference type="PROSITE" id="PS50001"/>
    </source>
</evidence>
<keyword evidence="5 13" id="KW-0597">Phosphoprotein</keyword>
<dbReference type="GO" id="GO:0007165">
    <property type="term" value="P:signal transduction"/>
    <property type="evidence" value="ECO:0007669"/>
    <property type="project" value="InterPro"/>
</dbReference>
<keyword evidence="7 13" id="KW-0805">Transcription regulation</keyword>
<gene>
    <name evidence="16" type="primary">LOC114454945</name>
</gene>
<evidence type="ECO:0000256" key="1">
    <source>
        <dbReference type="ARBA" id="ARBA00004123"/>
    </source>
</evidence>
<evidence type="ECO:0000256" key="11">
    <source>
        <dbReference type="ARBA" id="ARBA00023242"/>
    </source>
</evidence>
<accession>A0A8C5GAF9</accession>
<comment type="similarity">
    <text evidence="3 13">Belongs to the transcription factor STAT family.</text>
</comment>
<dbReference type="RefSeq" id="XP_028291698.1">
    <property type="nucleotide sequence ID" value="XM_028435897.1"/>
</dbReference>
<reference evidence="16" key="1">
    <citation type="submission" date="2020-06" db="EMBL/GenBank/DDBJ databases">
        <authorList>
            <consortium name="Wellcome Sanger Institute Data Sharing"/>
        </authorList>
    </citation>
    <scope>NUCLEOTIDE SEQUENCE [LARGE SCALE GENOMIC DNA]</scope>
</reference>
<dbReference type="InterPro" id="IPR013800">
    <property type="entry name" value="STAT_TF_alpha"/>
</dbReference>
<dbReference type="PANTHER" id="PTHR11801">
    <property type="entry name" value="SIGNAL TRANSDUCER AND ACTIVATOR OF TRANSCRIPTION"/>
    <property type="match status" value="1"/>
</dbReference>
<dbReference type="Pfam" id="PF01017">
    <property type="entry name" value="STAT_alpha"/>
    <property type="match status" value="1"/>
</dbReference>
<dbReference type="GO" id="GO:0003700">
    <property type="term" value="F:DNA-binding transcription factor activity"/>
    <property type="evidence" value="ECO:0007669"/>
    <property type="project" value="InterPro"/>
</dbReference>
<dbReference type="GO" id="GO:0005634">
    <property type="term" value="C:nucleus"/>
    <property type="evidence" value="ECO:0007669"/>
    <property type="project" value="UniProtKB-SubCell"/>
</dbReference>
<evidence type="ECO:0000256" key="2">
    <source>
        <dbReference type="ARBA" id="ARBA00004496"/>
    </source>
</evidence>
<dbReference type="Gene3D" id="3.30.505.10">
    <property type="entry name" value="SH2 domain"/>
    <property type="match status" value="1"/>
</dbReference>